<name>A0A672QMC2_SINGR</name>
<dbReference type="PROSITE" id="PS50835">
    <property type="entry name" value="IG_LIKE"/>
    <property type="match status" value="2"/>
</dbReference>
<dbReference type="Proteomes" id="UP000472262">
    <property type="component" value="Unassembled WGS sequence"/>
</dbReference>
<feature type="domain" description="Ig-like" evidence="3">
    <location>
        <begin position="157"/>
        <end position="237"/>
    </location>
</feature>
<dbReference type="PANTHER" id="PTHR23268">
    <property type="entry name" value="T-CELL RECEPTOR BETA CHAIN"/>
    <property type="match status" value="1"/>
</dbReference>
<evidence type="ECO:0000256" key="1">
    <source>
        <dbReference type="ARBA" id="ARBA00022729"/>
    </source>
</evidence>
<protein>
    <recommendedName>
        <fullName evidence="3">Ig-like domain-containing protein</fullName>
    </recommendedName>
</protein>
<dbReference type="Gene3D" id="2.60.40.10">
    <property type="entry name" value="Immunoglobulins"/>
    <property type="match status" value="2"/>
</dbReference>
<dbReference type="Pfam" id="PF07654">
    <property type="entry name" value="C1-set"/>
    <property type="match status" value="1"/>
</dbReference>
<evidence type="ECO:0000313" key="4">
    <source>
        <dbReference type="Ensembl" id="ENSSGRP00000077074.1"/>
    </source>
</evidence>
<evidence type="ECO:0000259" key="3">
    <source>
        <dbReference type="PROSITE" id="PS50835"/>
    </source>
</evidence>
<dbReference type="InterPro" id="IPR036179">
    <property type="entry name" value="Ig-like_dom_sf"/>
</dbReference>
<reference evidence="4" key="2">
    <citation type="submission" date="2025-09" db="UniProtKB">
        <authorList>
            <consortium name="Ensembl"/>
        </authorList>
    </citation>
    <scope>IDENTIFICATION</scope>
</reference>
<dbReference type="InterPro" id="IPR013106">
    <property type="entry name" value="Ig_V-set"/>
</dbReference>
<reference evidence="4" key="1">
    <citation type="submission" date="2025-08" db="UniProtKB">
        <authorList>
            <consortium name="Ensembl"/>
        </authorList>
    </citation>
    <scope>IDENTIFICATION</scope>
</reference>
<dbReference type="AlphaFoldDB" id="A0A672QMC2"/>
<dbReference type="Pfam" id="PF07686">
    <property type="entry name" value="V-set"/>
    <property type="match status" value="1"/>
</dbReference>
<dbReference type="SMART" id="SM00406">
    <property type="entry name" value="IGv"/>
    <property type="match status" value="1"/>
</dbReference>
<dbReference type="SUPFAM" id="SSF48726">
    <property type="entry name" value="Immunoglobulin"/>
    <property type="match status" value="2"/>
</dbReference>
<keyword evidence="2" id="KW-0391">Immunity</keyword>
<keyword evidence="5" id="KW-1185">Reference proteome</keyword>
<dbReference type="SMART" id="SM00407">
    <property type="entry name" value="IGc1"/>
    <property type="match status" value="1"/>
</dbReference>
<dbReference type="PANTHER" id="PTHR23268:SF28">
    <property type="entry name" value="T CELL RECEPTOR BETA VARIABLE 19"/>
    <property type="match status" value="1"/>
</dbReference>
<dbReference type="GO" id="GO:0005886">
    <property type="term" value="C:plasma membrane"/>
    <property type="evidence" value="ECO:0007669"/>
    <property type="project" value="TreeGrafter"/>
</dbReference>
<accession>A0A672QMC2</accession>
<feature type="domain" description="Ig-like" evidence="3">
    <location>
        <begin position="16"/>
        <end position="109"/>
    </location>
</feature>
<dbReference type="InterPro" id="IPR013783">
    <property type="entry name" value="Ig-like_fold"/>
</dbReference>
<evidence type="ECO:0000313" key="5">
    <source>
        <dbReference type="Proteomes" id="UP000472262"/>
    </source>
</evidence>
<dbReference type="Ensembl" id="ENSSGRT00000082049.1">
    <property type="protein sequence ID" value="ENSSGRP00000077074.1"/>
    <property type="gene ID" value="ENSSGRG00000039025.1"/>
</dbReference>
<dbReference type="GO" id="GO:0002376">
    <property type="term" value="P:immune system process"/>
    <property type="evidence" value="ECO:0007669"/>
    <property type="project" value="UniProtKB-KW"/>
</dbReference>
<dbReference type="InterPro" id="IPR003597">
    <property type="entry name" value="Ig_C1-set"/>
</dbReference>
<proteinExistence type="predicted"/>
<sequence>MHIQYYIAHFFSQWLPTITTPEMFANRSSTVTLTCQHDNSDHYRLFWYKQAKGTVGLSLLVFSAGQNQAYIEEPFKTQDSKYAATRPEIKMSTLQINNLETEDSALYYCATNVCCDTGGYPAYFGNGTKLTVLGKNIQKCACYFIDCQLHLYARQVCVASGFYPDHVSVSWKVNGVERQDSVSTDTSAQQNKTTLMYHISSRIKVNGTDWMDPKNSFACTVQFFNGDEYVNVTNTINGQKGL</sequence>
<keyword evidence="1" id="KW-0732">Signal</keyword>
<dbReference type="SMART" id="SM00409">
    <property type="entry name" value="IG"/>
    <property type="match status" value="1"/>
</dbReference>
<dbReference type="InterPro" id="IPR007110">
    <property type="entry name" value="Ig-like_dom"/>
</dbReference>
<dbReference type="GO" id="GO:0007166">
    <property type="term" value="P:cell surface receptor signaling pathway"/>
    <property type="evidence" value="ECO:0007669"/>
    <property type="project" value="TreeGrafter"/>
</dbReference>
<dbReference type="InterPro" id="IPR003599">
    <property type="entry name" value="Ig_sub"/>
</dbReference>
<dbReference type="InterPro" id="IPR050413">
    <property type="entry name" value="TCR_beta_variable"/>
</dbReference>
<evidence type="ECO:0000256" key="2">
    <source>
        <dbReference type="ARBA" id="ARBA00022859"/>
    </source>
</evidence>
<organism evidence="4 5">
    <name type="scientific">Sinocyclocheilus grahami</name>
    <name type="common">Dianchi golden-line fish</name>
    <name type="synonym">Barbus grahami</name>
    <dbReference type="NCBI Taxonomy" id="75366"/>
    <lineage>
        <taxon>Eukaryota</taxon>
        <taxon>Metazoa</taxon>
        <taxon>Chordata</taxon>
        <taxon>Craniata</taxon>
        <taxon>Vertebrata</taxon>
        <taxon>Euteleostomi</taxon>
        <taxon>Actinopterygii</taxon>
        <taxon>Neopterygii</taxon>
        <taxon>Teleostei</taxon>
        <taxon>Ostariophysi</taxon>
        <taxon>Cypriniformes</taxon>
        <taxon>Cyprinidae</taxon>
        <taxon>Cyprininae</taxon>
        <taxon>Sinocyclocheilus</taxon>
    </lineage>
</organism>